<gene>
    <name evidence="1" type="ORF">CHR55_15215</name>
</gene>
<proteinExistence type="predicted"/>
<evidence type="ECO:0000313" key="1">
    <source>
        <dbReference type="EMBL" id="PCK26330.1"/>
    </source>
</evidence>
<organism evidence="1 2">
    <name type="scientific">Rhodococcus qingshengii</name>
    <dbReference type="NCBI Taxonomy" id="334542"/>
    <lineage>
        <taxon>Bacteria</taxon>
        <taxon>Bacillati</taxon>
        <taxon>Actinomycetota</taxon>
        <taxon>Actinomycetes</taxon>
        <taxon>Mycobacteriales</taxon>
        <taxon>Nocardiaceae</taxon>
        <taxon>Rhodococcus</taxon>
        <taxon>Rhodococcus erythropolis group</taxon>
    </lineage>
</organism>
<dbReference type="EMBL" id="NOVD01000009">
    <property type="protein sequence ID" value="PCK26330.1"/>
    <property type="molecule type" value="Genomic_DNA"/>
</dbReference>
<name>A0A2A5J9R5_RHOSG</name>
<dbReference type="AlphaFoldDB" id="A0A2A5J9R5"/>
<reference evidence="1 2" key="1">
    <citation type="submission" date="2017-07" db="EMBL/GenBank/DDBJ databases">
        <title>Draft sequence of Rhodococcus enclensis 23b-28.</title>
        <authorList>
            <person name="Besaury L."/>
            <person name="Sancelme M."/>
            <person name="Amato P."/>
            <person name="Lallement A."/>
            <person name="Delort A.-M."/>
        </authorList>
    </citation>
    <scope>NUCLEOTIDE SEQUENCE [LARGE SCALE GENOMIC DNA]</scope>
    <source>
        <strain evidence="1 2">23b-28</strain>
    </source>
</reference>
<sequence length="286" mass="31769">MATGIGEAVAHFGLAAANFTQLYREPGVESMDAIDAEVGSKADVEGPLLSAHRLAKFYVISAGDALLSCCELIRKDHPMHIGSAALARTAAEHASKAMFLADPEIGWKARVLRAHELFKSSHQEYKSSNEEGATKLIEEWRKWHLRTRPLLTGVTRQPSAGNNRGLIERYFDQALAYEELSRPTHGNATWLTLAVIQEQKGTNYTWCATLRNFCFAMDVCIAASDRLCALWGLDREAVLTRLGEQYSLPVSTWKQLNEACDWVRVGVKHLSANVTVDFSEDPQPPR</sequence>
<comment type="caution">
    <text evidence="1">The sequence shown here is derived from an EMBL/GenBank/DDBJ whole genome shotgun (WGS) entry which is preliminary data.</text>
</comment>
<dbReference type="Proteomes" id="UP000230886">
    <property type="component" value="Unassembled WGS sequence"/>
</dbReference>
<accession>A0A2A5J9R5</accession>
<evidence type="ECO:0000313" key="2">
    <source>
        <dbReference type="Proteomes" id="UP000230886"/>
    </source>
</evidence>
<protein>
    <submittedName>
        <fullName evidence="1">Uncharacterized protein</fullName>
    </submittedName>
</protein>